<evidence type="ECO:0000259" key="1">
    <source>
        <dbReference type="Pfam" id="PF03372"/>
    </source>
</evidence>
<keyword evidence="3" id="KW-1185">Reference proteome</keyword>
<reference evidence="2" key="1">
    <citation type="submission" date="2020-01" db="EMBL/GenBank/DDBJ databases">
        <authorList>
            <person name="Mishra B."/>
        </authorList>
    </citation>
    <scope>NUCLEOTIDE SEQUENCE [LARGE SCALE GENOMIC DNA]</scope>
</reference>
<dbReference type="SUPFAM" id="SSF56219">
    <property type="entry name" value="DNase I-like"/>
    <property type="match status" value="1"/>
</dbReference>
<dbReference type="PANTHER" id="PTHR33710:SF77">
    <property type="entry name" value="DNASE I-LIKE SUPERFAMILY PROTEIN"/>
    <property type="match status" value="1"/>
</dbReference>
<protein>
    <recommendedName>
        <fullName evidence="1">Endonuclease/exonuclease/phosphatase domain-containing protein</fullName>
    </recommendedName>
</protein>
<dbReference type="Proteomes" id="UP000467841">
    <property type="component" value="Unassembled WGS sequence"/>
</dbReference>
<dbReference type="OrthoDB" id="1932741at2759"/>
<dbReference type="GO" id="GO:0003824">
    <property type="term" value="F:catalytic activity"/>
    <property type="evidence" value="ECO:0007669"/>
    <property type="project" value="InterPro"/>
</dbReference>
<name>A0A6D2IUE9_9BRAS</name>
<organism evidence="2 3">
    <name type="scientific">Microthlaspi erraticum</name>
    <dbReference type="NCBI Taxonomy" id="1685480"/>
    <lineage>
        <taxon>Eukaryota</taxon>
        <taxon>Viridiplantae</taxon>
        <taxon>Streptophyta</taxon>
        <taxon>Embryophyta</taxon>
        <taxon>Tracheophyta</taxon>
        <taxon>Spermatophyta</taxon>
        <taxon>Magnoliopsida</taxon>
        <taxon>eudicotyledons</taxon>
        <taxon>Gunneridae</taxon>
        <taxon>Pentapetalae</taxon>
        <taxon>rosids</taxon>
        <taxon>malvids</taxon>
        <taxon>Brassicales</taxon>
        <taxon>Brassicaceae</taxon>
        <taxon>Coluteocarpeae</taxon>
        <taxon>Microthlaspi</taxon>
    </lineage>
</organism>
<comment type="caution">
    <text evidence="2">The sequence shown here is derived from an EMBL/GenBank/DDBJ whole genome shotgun (WGS) entry which is preliminary data.</text>
</comment>
<feature type="domain" description="Endonuclease/exonuclease/phosphatase" evidence="1">
    <location>
        <begin position="7"/>
        <end position="229"/>
    </location>
</feature>
<dbReference type="EMBL" id="CACVBM020001077">
    <property type="protein sequence ID" value="CAA7029178.1"/>
    <property type="molecule type" value="Genomic_DNA"/>
</dbReference>
<evidence type="ECO:0000313" key="3">
    <source>
        <dbReference type="Proteomes" id="UP000467841"/>
    </source>
</evidence>
<dbReference type="InterPro" id="IPR005135">
    <property type="entry name" value="Endo/exonuclease/phosphatase"/>
</dbReference>
<dbReference type="Pfam" id="PF03372">
    <property type="entry name" value="Exo_endo_phos"/>
    <property type="match status" value="1"/>
</dbReference>
<accession>A0A6D2IUE9</accession>
<gene>
    <name evidence="2" type="ORF">MERR_LOCUS16413</name>
</gene>
<dbReference type="PANTHER" id="PTHR33710">
    <property type="entry name" value="BNAC02G09200D PROTEIN"/>
    <property type="match status" value="1"/>
</dbReference>
<proteinExistence type="predicted"/>
<dbReference type="InterPro" id="IPR036691">
    <property type="entry name" value="Endo/exonu/phosph_ase_sf"/>
</dbReference>
<dbReference type="Gene3D" id="3.60.10.10">
    <property type="entry name" value="Endonuclease/exonuclease/phosphatase"/>
    <property type="match status" value="1"/>
</dbReference>
<evidence type="ECO:0000313" key="2">
    <source>
        <dbReference type="EMBL" id="CAA7029178.1"/>
    </source>
</evidence>
<dbReference type="AlphaFoldDB" id="A0A6D2IUE9"/>
<sequence>MCDTFFWNVRGINEVSKHRPLANWISSKPVSFGALLETHVREPSINHILSTIAPNWSCIANYDHSDLGKIWIIYKSPTKVRLLFEDLQSITVEVTLDSGESFIYTAVYASNDYDTRKELWISLRDTFSSFNLSSRPWMVIGDFNEILSPTETSNPAIFRTTLAMRNFGDCLAEVGLFDLPFQGPAFTWTNHQPSSPIGKKLDRCLVNGNWLLKFPTSHCSFEAPLFSDHTPCAINLITKPPDYGTRPFRFYNMMLKHPSFLETLKEAWQQSEDTVSSLSSFCHKLKGMKRPMKTLCKDKYSGIEKKSKGGRG</sequence>